<proteinExistence type="predicted"/>
<keyword evidence="1" id="KW-0472">Membrane</keyword>
<protein>
    <submittedName>
        <fullName evidence="4">Lipid-transfer protein DIR1</fullName>
    </submittedName>
</protein>
<reference evidence="3" key="1">
    <citation type="journal article" date="2014" name="Nat. Commun.">
        <title>The emerging biofuel crop Camelina sativa retains a highly undifferentiated hexaploid genome structure.</title>
        <authorList>
            <person name="Kagale S."/>
            <person name="Koh C."/>
            <person name="Nixon J."/>
            <person name="Bollina V."/>
            <person name="Clarke W.E."/>
            <person name="Tuteja R."/>
            <person name="Spillane C."/>
            <person name="Robinson S.J."/>
            <person name="Links M.G."/>
            <person name="Clarke C."/>
            <person name="Higgins E.E."/>
            <person name="Huebert T."/>
            <person name="Sharpe A.G."/>
            <person name="Parkin I.A."/>
        </authorList>
    </citation>
    <scope>NUCLEOTIDE SEQUENCE [LARGE SCALE GENOMIC DNA]</scope>
    <source>
        <strain evidence="3">cv. DH55</strain>
    </source>
</reference>
<dbReference type="SMART" id="SM00499">
    <property type="entry name" value="AAI"/>
    <property type="match status" value="1"/>
</dbReference>
<dbReference type="Pfam" id="PF14368">
    <property type="entry name" value="LTP_2"/>
    <property type="match status" value="1"/>
</dbReference>
<dbReference type="InterPro" id="IPR036312">
    <property type="entry name" value="Bifun_inhib/LTP/seed_sf"/>
</dbReference>
<dbReference type="Gene3D" id="1.10.110.10">
    <property type="entry name" value="Plant lipid-transfer and hydrophobic proteins"/>
    <property type="match status" value="1"/>
</dbReference>
<dbReference type="InterPro" id="IPR044741">
    <property type="entry name" value="NsLTP-like"/>
</dbReference>
<dbReference type="InterPro" id="IPR039265">
    <property type="entry name" value="DIR1-like"/>
</dbReference>
<evidence type="ECO:0000256" key="1">
    <source>
        <dbReference type="SAM" id="Phobius"/>
    </source>
</evidence>
<reference evidence="4" key="2">
    <citation type="submission" date="2025-08" db="UniProtKB">
        <authorList>
            <consortium name="RefSeq"/>
        </authorList>
    </citation>
    <scope>IDENTIFICATION</scope>
    <source>
        <tissue evidence="4">Leaf</tissue>
    </source>
</reference>
<evidence type="ECO:0000259" key="2">
    <source>
        <dbReference type="SMART" id="SM00499"/>
    </source>
</evidence>
<gene>
    <name evidence="4" type="primary">LOC104725331</name>
</gene>
<evidence type="ECO:0000313" key="3">
    <source>
        <dbReference type="Proteomes" id="UP000694864"/>
    </source>
</evidence>
<dbReference type="PANTHER" id="PTHR33122">
    <property type="entry name" value="LIPID BINDING PROTEIN-RELATED"/>
    <property type="match status" value="1"/>
</dbReference>
<dbReference type="RefSeq" id="XP_010442271.2">
    <property type="nucleotide sequence ID" value="XM_010443969.2"/>
</dbReference>
<keyword evidence="1" id="KW-0812">Transmembrane</keyword>
<sequence>MVAGKTVHGLLLTHYIRRYTFSSTFTSTPQTQQKNKRKIKKKKKASKKAAAAMIVMMVMIMAMLVDMSVAIDLCGMTQDELNECKPAVTKGNPTSPSQLCCTALQHADFACLCGYKNSPWLGSFGVDPELASGLPKECGIPNAPTC</sequence>
<feature type="domain" description="Bifunctional inhibitor/plant lipid transfer protein/seed storage helical" evidence="2">
    <location>
        <begin position="74"/>
        <end position="146"/>
    </location>
</feature>
<organism evidence="3 4">
    <name type="scientific">Camelina sativa</name>
    <name type="common">False flax</name>
    <name type="synonym">Myagrum sativum</name>
    <dbReference type="NCBI Taxonomy" id="90675"/>
    <lineage>
        <taxon>Eukaryota</taxon>
        <taxon>Viridiplantae</taxon>
        <taxon>Streptophyta</taxon>
        <taxon>Embryophyta</taxon>
        <taxon>Tracheophyta</taxon>
        <taxon>Spermatophyta</taxon>
        <taxon>Magnoliopsida</taxon>
        <taxon>eudicotyledons</taxon>
        <taxon>Gunneridae</taxon>
        <taxon>Pentapetalae</taxon>
        <taxon>rosids</taxon>
        <taxon>malvids</taxon>
        <taxon>Brassicales</taxon>
        <taxon>Brassicaceae</taxon>
        <taxon>Camelineae</taxon>
        <taxon>Camelina</taxon>
    </lineage>
</organism>
<dbReference type="PANTHER" id="PTHR33122:SF60">
    <property type="entry name" value="LIPID-TRANSFER PROTEIN DIR1-RELATED"/>
    <property type="match status" value="1"/>
</dbReference>
<dbReference type="InterPro" id="IPR016140">
    <property type="entry name" value="Bifunc_inhib/LTP/seed_store"/>
</dbReference>
<dbReference type="Proteomes" id="UP000694864">
    <property type="component" value="Chromosome 11"/>
</dbReference>
<keyword evidence="3" id="KW-1185">Reference proteome</keyword>
<accession>A0ABM0UK13</accession>
<dbReference type="GeneID" id="104725331"/>
<keyword evidence="1" id="KW-1133">Transmembrane helix</keyword>
<evidence type="ECO:0000313" key="4">
    <source>
        <dbReference type="RefSeq" id="XP_010442271.2"/>
    </source>
</evidence>
<feature type="transmembrane region" description="Helical" evidence="1">
    <location>
        <begin position="49"/>
        <end position="71"/>
    </location>
</feature>
<dbReference type="CDD" id="cd04660">
    <property type="entry name" value="nsLTP_like"/>
    <property type="match status" value="1"/>
</dbReference>
<name>A0ABM0UK13_CAMSA</name>
<dbReference type="SUPFAM" id="SSF47699">
    <property type="entry name" value="Bifunctional inhibitor/lipid-transfer protein/seed storage 2S albumin"/>
    <property type="match status" value="1"/>
</dbReference>